<keyword evidence="3" id="KW-1185">Reference proteome</keyword>
<feature type="domain" description="Helix-turn-helix" evidence="1">
    <location>
        <begin position="12"/>
        <end position="53"/>
    </location>
</feature>
<dbReference type="InterPro" id="IPR041657">
    <property type="entry name" value="HTH_17"/>
</dbReference>
<dbReference type="GO" id="GO:0003677">
    <property type="term" value="F:DNA binding"/>
    <property type="evidence" value="ECO:0007669"/>
    <property type="project" value="UniProtKB-KW"/>
</dbReference>
<comment type="caution">
    <text evidence="2">The sequence shown here is derived from an EMBL/GenBank/DDBJ whole genome shotgun (WGS) entry which is preliminary data.</text>
</comment>
<dbReference type="Proteomes" id="UP000286287">
    <property type="component" value="Unassembled WGS sequence"/>
</dbReference>
<dbReference type="NCBIfam" id="TIGR01764">
    <property type="entry name" value="excise"/>
    <property type="match status" value="1"/>
</dbReference>
<accession>A0A418V5W4</accession>
<dbReference type="InterPro" id="IPR010093">
    <property type="entry name" value="SinI_DNA-bd"/>
</dbReference>
<sequence length="57" mass="6186">MTNKLLSRLKTAEHLSISLSTLERLMKSGDIKGVKVGGGWRISVDELDAFIAKGGTR</sequence>
<dbReference type="OrthoDB" id="597977at2"/>
<evidence type="ECO:0000313" key="3">
    <source>
        <dbReference type="Proteomes" id="UP000286287"/>
    </source>
</evidence>
<name>A0A418V5W4_9DEIO</name>
<reference evidence="2 3" key="1">
    <citation type="submission" date="2018-09" db="EMBL/GenBank/DDBJ databases">
        <authorList>
            <person name="Zhu H."/>
        </authorList>
    </citation>
    <scope>NUCLEOTIDE SEQUENCE [LARGE SCALE GENOMIC DNA]</scope>
    <source>
        <strain evidence="2 3">K2S05-167</strain>
    </source>
</reference>
<dbReference type="Pfam" id="PF12728">
    <property type="entry name" value="HTH_17"/>
    <property type="match status" value="1"/>
</dbReference>
<organism evidence="2 3">
    <name type="scientific">Deinococcus cavernae</name>
    <dbReference type="NCBI Taxonomy" id="2320857"/>
    <lineage>
        <taxon>Bacteria</taxon>
        <taxon>Thermotogati</taxon>
        <taxon>Deinococcota</taxon>
        <taxon>Deinococci</taxon>
        <taxon>Deinococcales</taxon>
        <taxon>Deinococcaceae</taxon>
        <taxon>Deinococcus</taxon>
    </lineage>
</organism>
<evidence type="ECO:0000313" key="2">
    <source>
        <dbReference type="EMBL" id="RJF71504.1"/>
    </source>
</evidence>
<dbReference type="AlphaFoldDB" id="A0A418V5W4"/>
<evidence type="ECO:0000259" key="1">
    <source>
        <dbReference type="Pfam" id="PF12728"/>
    </source>
</evidence>
<dbReference type="EMBL" id="QYUJ01000014">
    <property type="protein sequence ID" value="RJF71504.1"/>
    <property type="molecule type" value="Genomic_DNA"/>
</dbReference>
<keyword evidence="2" id="KW-0238">DNA-binding</keyword>
<dbReference type="RefSeq" id="WP_119762747.1">
    <property type="nucleotide sequence ID" value="NZ_QYUJ01000014.1"/>
</dbReference>
<protein>
    <submittedName>
        <fullName evidence="2">DNA-binding protein</fullName>
    </submittedName>
</protein>
<gene>
    <name evidence="2" type="ORF">D3875_07905</name>
</gene>
<proteinExistence type="predicted"/>